<sequence>MANRSGRKTQGNRKLILFIILVIVVFLIYNNADKLNLPNIGDAKVIKTEKKKEEEPAKAPDKKKSSRKTEPKTAPATTSFDFENNLDFALPAFTDQDQIVRHQAYSLSYADEFEQPYWVAYQLTASEVKGKSERENDFRPDPDVKTGSATPDDYRGSGYDRGHLAPAADFKFSNKAMSESFFMSNMSPQAPEFNREIWEHLESRVRSWVKKDQVLYVVTGPVLKGKMSYIGRRNKVAVPPMYFKVILDLYQPDVKAIAFLMKNEGSNEPLESFAVTIDEVEKETGLDFFPLLPDDMEQKLESSLTISDWFKGK</sequence>
<keyword evidence="7" id="KW-0460">Magnesium</keyword>
<reference evidence="15 16" key="1">
    <citation type="submission" date="2020-01" db="EMBL/GenBank/DDBJ databases">
        <authorList>
            <person name="Kim M.K."/>
        </authorList>
    </citation>
    <scope>NUCLEOTIDE SEQUENCE [LARGE SCALE GENOMIC DNA]</scope>
    <source>
        <strain evidence="15 16">172606-1</strain>
    </source>
</reference>
<comment type="cofactor">
    <cofactor evidence="1 10">
        <name>Mg(2+)</name>
        <dbReference type="ChEBI" id="CHEBI:18420"/>
    </cofactor>
</comment>
<evidence type="ECO:0000256" key="10">
    <source>
        <dbReference type="RuleBase" id="RU366055"/>
    </source>
</evidence>
<dbReference type="Gene3D" id="3.40.570.10">
    <property type="entry name" value="Extracellular Endonuclease, subunit A"/>
    <property type="match status" value="1"/>
</dbReference>
<dbReference type="Proteomes" id="UP000480178">
    <property type="component" value="Chromosome"/>
</dbReference>
<feature type="active site" description="Proton acceptor" evidence="8">
    <location>
        <position position="163"/>
    </location>
</feature>
<dbReference type="GO" id="GO:0016787">
    <property type="term" value="F:hydrolase activity"/>
    <property type="evidence" value="ECO:0007669"/>
    <property type="project" value="UniProtKB-KW"/>
</dbReference>
<dbReference type="EMBL" id="CP048222">
    <property type="protein sequence ID" value="QHT65644.1"/>
    <property type="molecule type" value="Genomic_DNA"/>
</dbReference>
<evidence type="ECO:0000256" key="9">
    <source>
        <dbReference type="PIRSR" id="PIRSR640255-2"/>
    </source>
</evidence>
<dbReference type="PROSITE" id="PS01070">
    <property type="entry name" value="NUCLEASE_NON_SPEC"/>
    <property type="match status" value="1"/>
</dbReference>
<evidence type="ECO:0000259" key="13">
    <source>
        <dbReference type="SMART" id="SM00477"/>
    </source>
</evidence>
<evidence type="ECO:0000256" key="2">
    <source>
        <dbReference type="ARBA" id="ARBA00010052"/>
    </source>
</evidence>
<evidence type="ECO:0000256" key="6">
    <source>
        <dbReference type="ARBA" id="ARBA00022801"/>
    </source>
</evidence>
<dbReference type="InterPro" id="IPR044925">
    <property type="entry name" value="His-Me_finger_sf"/>
</dbReference>
<evidence type="ECO:0000256" key="5">
    <source>
        <dbReference type="ARBA" id="ARBA00022759"/>
    </source>
</evidence>
<feature type="compositionally biased region" description="Basic and acidic residues" evidence="11">
    <location>
        <begin position="130"/>
        <end position="144"/>
    </location>
</feature>
<dbReference type="SMART" id="SM00477">
    <property type="entry name" value="NUC"/>
    <property type="match status" value="1"/>
</dbReference>
<feature type="transmembrane region" description="Helical" evidence="12">
    <location>
        <begin position="12"/>
        <end position="29"/>
    </location>
</feature>
<keyword evidence="4 9" id="KW-0479">Metal-binding</keyword>
<evidence type="ECO:0000256" key="8">
    <source>
        <dbReference type="PIRSR" id="PIRSR640255-1"/>
    </source>
</evidence>
<dbReference type="PANTHER" id="PTHR13966">
    <property type="entry name" value="ENDONUCLEASE RELATED"/>
    <property type="match status" value="1"/>
</dbReference>
<dbReference type="GO" id="GO:0004519">
    <property type="term" value="F:endonuclease activity"/>
    <property type="evidence" value="ECO:0007669"/>
    <property type="project" value="UniProtKB-UniRule"/>
</dbReference>
<dbReference type="PANTHER" id="PTHR13966:SF5">
    <property type="entry name" value="ENDONUCLEASE G, MITOCHONDRIAL"/>
    <property type="match status" value="1"/>
</dbReference>
<dbReference type="AlphaFoldDB" id="A0A6C0GCS0"/>
<keyword evidence="16" id="KW-1185">Reference proteome</keyword>
<feature type="compositionally biased region" description="Basic and acidic residues" evidence="11">
    <location>
        <begin position="49"/>
        <end position="71"/>
    </location>
</feature>
<evidence type="ECO:0000256" key="3">
    <source>
        <dbReference type="ARBA" id="ARBA00022722"/>
    </source>
</evidence>
<feature type="region of interest" description="Disordered" evidence="11">
    <location>
        <begin position="130"/>
        <end position="158"/>
    </location>
</feature>
<dbReference type="SMART" id="SM00892">
    <property type="entry name" value="Endonuclease_NS"/>
    <property type="match status" value="1"/>
</dbReference>
<evidence type="ECO:0000313" key="16">
    <source>
        <dbReference type="Proteomes" id="UP000480178"/>
    </source>
</evidence>
<keyword evidence="6 10" id="KW-0378">Hydrolase</keyword>
<name>A0A6C0GCS0_9BACT</name>
<keyword evidence="12" id="KW-1133">Transmembrane helix</keyword>
<keyword evidence="12" id="KW-0472">Membrane</keyword>
<evidence type="ECO:0000256" key="12">
    <source>
        <dbReference type="SAM" id="Phobius"/>
    </source>
</evidence>
<dbReference type="InterPro" id="IPR020821">
    <property type="entry name" value="ENPP1-3/EXOG-like_nuc-like"/>
</dbReference>
<evidence type="ECO:0000313" key="15">
    <source>
        <dbReference type="EMBL" id="QHT65644.1"/>
    </source>
</evidence>
<dbReference type="InterPro" id="IPR044929">
    <property type="entry name" value="DNA/RNA_non-sp_Endonuclease_sf"/>
</dbReference>
<protein>
    <recommendedName>
        <fullName evidence="10">Endonuclease</fullName>
        <ecNumber evidence="10">3.1.30.-</ecNumber>
    </recommendedName>
</protein>
<keyword evidence="5 10" id="KW-0255">Endonuclease</keyword>
<dbReference type="EC" id="3.1.30.-" evidence="10"/>
<dbReference type="Pfam" id="PF01223">
    <property type="entry name" value="Endonuclease_NS"/>
    <property type="match status" value="1"/>
</dbReference>
<evidence type="ECO:0000256" key="1">
    <source>
        <dbReference type="ARBA" id="ARBA00001946"/>
    </source>
</evidence>
<feature type="binding site" evidence="9">
    <location>
        <position position="194"/>
    </location>
    <ligand>
        <name>Mg(2+)</name>
        <dbReference type="ChEBI" id="CHEBI:18420"/>
        <note>catalytic</note>
    </ligand>
</feature>
<feature type="domain" description="ENPP1-3/EXOG-like endonuclease/phosphodiesterase" evidence="13">
    <location>
        <begin position="102"/>
        <end position="295"/>
    </location>
</feature>
<dbReference type="InterPro" id="IPR040255">
    <property type="entry name" value="Non-specific_endonuclease"/>
</dbReference>
<feature type="domain" description="DNA/RNA non-specific endonuclease/pyrophosphatase/phosphodiesterase" evidence="14">
    <location>
        <begin position="101"/>
        <end position="295"/>
    </location>
</feature>
<dbReference type="InterPro" id="IPR018524">
    <property type="entry name" value="DNA/RNA_endonuclease_AS"/>
</dbReference>
<proteinExistence type="inferred from homology"/>
<evidence type="ECO:0000259" key="14">
    <source>
        <dbReference type="SMART" id="SM00892"/>
    </source>
</evidence>
<organism evidence="15 16">
    <name type="scientific">Rhodocytophaga rosea</name>
    <dbReference type="NCBI Taxonomy" id="2704465"/>
    <lineage>
        <taxon>Bacteria</taxon>
        <taxon>Pseudomonadati</taxon>
        <taxon>Bacteroidota</taxon>
        <taxon>Cytophagia</taxon>
        <taxon>Cytophagales</taxon>
        <taxon>Rhodocytophagaceae</taxon>
        <taxon>Rhodocytophaga</taxon>
    </lineage>
</organism>
<dbReference type="SUPFAM" id="SSF54060">
    <property type="entry name" value="His-Me finger endonucleases"/>
    <property type="match status" value="1"/>
</dbReference>
<comment type="similarity">
    <text evidence="2 10">Belongs to the DNA/RNA non-specific endonuclease family.</text>
</comment>
<accession>A0A6C0GCS0</accession>
<keyword evidence="12" id="KW-0812">Transmembrane</keyword>
<evidence type="ECO:0000256" key="4">
    <source>
        <dbReference type="ARBA" id="ARBA00022723"/>
    </source>
</evidence>
<dbReference type="GO" id="GO:0046872">
    <property type="term" value="F:metal ion binding"/>
    <property type="evidence" value="ECO:0007669"/>
    <property type="project" value="UniProtKB-KW"/>
</dbReference>
<keyword evidence="3 10" id="KW-0540">Nuclease</keyword>
<evidence type="ECO:0000256" key="11">
    <source>
        <dbReference type="SAM" id="MobiDB-lite"/>
    </source>
</evidence>
<dbReference type="GO" id="GO:0003676">
    <property type="term" value="F:nucleic acid binding"/>
    <property type="evidence" value="ECO:0007669"/>
    <property type="project" value="InterPro"/>
</dbReference>
<dbReference type="KEGG" id="rhoz:GXP67_02660"/>
<feature type="region of interest" description="Disordered" evidence="11">
    <location>
        <begin position="49"/>
        <end position="78"/>
    </location>
</feature>
<dbReference type="InterPro" id="IPR001604">
    <property type="entry name" value="Endo_G_ENPP1-like_dom"/>
</dbReference>
<gene>
    <name evidence="15" type="ORF">GXP67_02660</name>
</gene>
<dbReference type="RefSeq" id="WP_162441726.1">
    <property type="nucleotide sequence ID" value="NZ_CP048222.1"/>
</dbReference>
<dbReference type="CDD" id="cd00091">
    <property type="entry name" value="NUC"/>
    <property type="match status" value="1"/>
</dbReference>
<evidence type="ECO:0000256" key="7">
    <source>
        <dbReference type="ARBA" id="ARBA00022842"/>
    </source>
</evidence>